<dbReference type="EMBL" id="CYPW01000010">
    <property type="protein sequence ID" value="CUH52011.1"/>
    <property type="molecule type" value="Genomic_DNA"/>
</dbReference>
<dbReference type="RefSeq" id="WP_058239242.1">
    <property type="nucleotide sequence ID" value="NZ_CYPW01000010.1"/>
</dbReference>
<dbReference type="InterPro" id="IPR036737">
    <property type="entry name" value="OmpA-like_sf"/>
</dbReference>
<feature type="domain" description="OmpA-like" evidence="4">
    <location>
        <begin position="184"/>
        <end position="331"/>
    </location>
</feature>
<sequence length="358" mass="39341">MRHAFRQRLSEEEEESVFVSMTDMTVSFLFIVMILLAFFATQITPGETVPKHMLDEAESIIEQRDLQVRQLLAELESYRSGDPGIIPKLQAEKAQLEARVRALEEDIDAIHAELELADGDTAVARISLLRNELQRLHALLAASSDENLIERYNTVVSLQRAKILHVLRERIVAADPSIDVSISRNQDALQFRGDGLFASNSTTPSRQGRAKMRLIAGILQDVIACFALGEPSTLGSTCNEDIAVIDALQIEGHADSVGSDNHNMDLSARRGAAIYGEMIAANPQLLGFINLRAQPVLSVSGYGEGRPIADEALPGGRDANRRIDIRFIMFSPVDEASIPSGLDDLARIQKLLQGGEFE</sequence>
<organism evidence="5 6">
    <name type="scientific">Shimia marina</name>
    <dbReference type="NCBI Taxonomy" id="321267"/>
    <lineage>
        <taxon>Bacteria</taxon>
        <taxon>Pseudomonadati</taxon>
        <taxon>Pseudomonadota</taxon>
        <taxon>Alphaproteobacteria</taxon>
        <taxon>Rhodobacterales</taxon>
        <taxon>Roseobacteraceae</taxon>
    </lineage>
</organism>
<dbReference type="InterPro" id="IPR006665">
    <property type="entry name" value="OmpA-like"/>
</dbReference>
<dbReference type="PANTHER" id="PTHR30329">
    <property type="entry name" value="STATOR ELEMENT OF FLAGELLAR MOTOR COMPLEX"/>
    <property type="match status" value="1"/>
</dbReference>
<keyword evidence="3" id="KW-0812">Transmembrane</keyword>
<feature type="coiled-coil region" evidence="2">
    <location>
        <begin position="54"/>
        <end position="146"/>
    </location>
</feature>
<dbReference type="PROSITE" id="PS51123">
    <property type="entry name" value="OMPA_2"/>
    <property type="match status" value="1"/>
</dbReference>
<keyword evidence="1 3" id="KW-0472">Membrane</keyword>
<dbReference type="InterPro" id="IPR050330">
    <property type="entry name" value="Bact_OuterMem_StrucFunc"/>
</dbReference>
<dbReference type="PANTHER" id="PTHR30329:SF21">
    <property type="entry name" value="LIPOPROTEIN YIAD-RELATED"/>
    <property type="match status" value="1"/>
</dbReference>
<dbReference type="STRING" id="321267.SHM7688_01451"/>
<evidence type="ECO:0000313" key="6">
    <source>
        <dbReference type="Proteomes" id="UP000054823"/>
    </source>
</evidence>
<evidence type="ECO:0000313" key="5">
    <source>
        <dbReference type="EMBL" id="CUH52011.1"/>
    </source>
</evidence>
<dbReference type="OrthoDB" id="5525824at2"/>
<dbReference type="Pfam" id="PF00691">
    <property type="entry name" value="OmpA"/>
    <property type="match status" value="1"/>
</dbReference>
<dbReference type="Proteomes" id="UP000054823">
    <property type="component" value="Unassembled WGS sequence"/>
</dbReference>
<dbReference type="AlphaFoldDB" id="A0A0P1EP17"/>
<accession>A0A0P1EP17</accession>
<gene>
    <name evidence="5" type="primary">oprF_2</name>
    <name evidence="5" type="ORF">SHM7688_01451</name>
</gene>
<proteinExistence type="predicted"/>
<evidence type="ECO:0000256" key="3">
    <source>
        <dbReference type="SAM" id="Phobius"/>
    </source>
</evidence>
<dbReference type="Gene3D" id="3.30.1330.60">
    <property type="entry name" value="OmpA-like domain"/>
    <property type="match status" value="1"/>
</dbReference>
<name>A0A0P1EP17_9RHOB</name>
<dbReference type="SUPFAM" id="SSF103088">
    <property type="entry name" value="OmpA-like"/>
    <property type="match status" value="1"/>
</dbReference>
<dbReference type="GO" id="GO:0016020">
    <property type="term" value="C:membrane"/>
    <property type="evidence" value="ECO:0007669"/>
    <property type="project" value="UniProtKB-UniRule"/>
</dbReference>
<keyword evidence="6" id="KW-1185">Reference proteome</keyword>
<protein>
    <submittedName>
        <fullName evidence="5">Outer membrane porin F</fullName>
    </submittedName>
</protein>
<reference evidence="5 6" key="1">
    <citation type="submission" date="2015-09" db="EMBL/GenBank/DDBJ databases">
        <authorList>
            <consortium name="Swine Surveillance"/>
        </authorList>
    </citation>
    <scope>NUCLEOTIDE SEQUENCE [LARGE SCALE GENOMIC DNA]</scope>
    <source>
        <strain evidence="5 6">CECT 7688</strain>
    </source>
</reference>
<evidence type="ECO:0000256" key="2">
    <source>
        <dbReference type="SAM" id="Coils"/>
    </source>
</evidence>
<evidence type="ECO:0000256" key="1">
    <source>
        <dbReference type="PROSITE-ProRule" id="PRU00473"/>
    </source>
</evidence>
<evidence type="ECO:0000259" key="4">
    <source>
        <dbReference type="PROSITE" id="PS51123"/>
    </source>
</evidence>
<dbReference type="CDD" id="cd07185">
    <property type="entry name" value="OmpA_C-like"/>
    <property type="match status" value="1"/>
</dbReference>
<keyword evidence="3" id="KW-1133">Transmembrane helix</keyword>
<keyword evidence="2" id="KW-0175">Coiled coil</keyword>
<feature type="transmembrane region" description="Helical" evidence="3">
    <location>
        <begin position="21"/>
        <end position="40"/>
    </location>
</feature>